<dbReference type="InterPro" id="IPR027267">
    <property type="entry name" value="AH/BAR_dom_sf"/>
</dbReference>
<reference evidence="6 7" key="1">
    <citation type="submission" date="2016-07" db="EMBL/GenBank/DDBJ databases">
        <title>Pervasive Adenine N6-methylation of Active Genes in Fungi.</title>
        <authorList>
            <consortium name="DOE Joint Genome Institute"/>
            <person name="Mondo S.J."/>
            <person name="Dannebaum R.O."/>
            <person name="Kuo R.C."/>
            <person name="Labutti K."/>
            <person name="Haridas S."/>
            <person name="Kuo A."/>
            <person name="Salamov A."/>
            <person name="Ahrendt S.R."/>
            <person name="Lipzen A."/>
            <person name="Sullivan W."/>
            <person name="Andreopoulos W.B."/>
            <person name="Clum A."/>
            <person name="Lindquist E."/>
            <person name="Daum C."/>
            <person name="Ramamoorthy G.K."/>
            <person name="Gryganskyi A."/>
            <person name="Culley D."/>
            <person name="Magnuson J.K."/>
            <person name="James T.Y."/>
            <person name="O'Malley M.A."/>
            <person name="Stajich J.E."/>
            <person name="Spatafora J.W."/>
            <person name="Visel A."/>
            <person name="Grigoriev I.V."/>
        </authorList>
    </citation>
    <scope>NUCLEOTIDE SEQUENCE [LARGE SCALE GENOMIC DNA]</scope>
    <source>
        <strain evidence="6 7">PL171</strain>
    </source>
</reference>
<evidence type="ECO:0000313" key="6">
    <source>
        <dbReference type="EMBL" id="ORZ38951.1"/>
    </source>
</evidence>
<dbReference type="FunFam" id="1.20.1270.60:FF:000014">
    <property type="entry name" value="Protein hob3, variant"/>
    <property type="match status" value="1"/>
</dbReference>
<dbReference type="PANTHER" id="PTHR47174">
    <property type="entry name" value="BRIDGING INTEGRATOR 3"/>
    <property type="match status" value="1"/>
</dbReference>
<dbReference type="Gene3D" id="1.20.1270.60">
    <property type="entry name" value="Arfaptin homology (AH) domain/BAR domain"/>
    <property type="match status" value="1"/>
</dbReference>
<dbReference type="GO" id="GO:1990528">
    <property type="term" value="C:Rvs161p-Rvs167p complex"/>
    <property type="evidence" value="ECO:0007669"/>
    <property type="project" value="TreeGrafter"/>
</dbReference>
<evidence type="ECO:0000259" key="5">
    <source>
        <dbReference type="PROSITE" id="PS51021"/>
    </source>
</evidence>
<dbReference type="SMART" id="SM00721">
    <property type="entry name" value="BAR"/>
    <property type="match status" value="1"/>
</dbReference>
<comment type="caution">
    <text evidence="6">The sequence shown here is derived from an EMBL/GenBank/DDBJ whole genome shotgun (WGS) entry which is preliminary data.</text>
</comment>
<feature type="region of interest" description="Disordered" evidence="4">
    <location>
        <begin position="1"/>
        <end position="35"/>
    </location>
</feature>
<feature type="domain" description="BAR" evidence="5">
    <location>
        <begin position="86"/>
        <end position="306"/>
    </location>
</feature>
<dbReference type="OrthoDB" id="446293at2759"/>
<dbReference type="GO" id="GO:0006897">
    <property type="term" value="P:endocytosis"/>
    <property type="evidence" value="ECO:0007669"/>
    <property type="project" value="InterPro"/>
</dbReference>
<dbReference type="InterPro" id="IPR046982">
    <property type="entry name" value="BIN3/RVS161-like"/>
</dbReference>
<dbReference type="STRING" id="765915.A0A1Y2HYZ5"/>
<evidence type="ECO:0000256" key="1">
    <source>
        <dbReference type="ARBA" id="ARBA00004245"/>
    </source>
</evidence>
<protein>
    <recommendedName>
        <fullName evidence="5">BAR domain-containing protein</fullName>
    </recommendedName>
</protein>
<dbReference type="Pfam" id="PF03114">
    <property type="entry name" value="BAR"/>
    <property type="match status" value="1"/>
</dbReference>
<name>A0A1Y2HYZ5_9FUNG</name>
<dbReference type="GO" id="GO:0008289">
    <property type="term" value="F:lipid binding"/>
    <property type="evidence" value="ECO:0007669"/>
    <property type="project" value="TreeGrafter"/>
</dbReference>
<accession>A0A1Y2HYZ5</accession>
<dbReference type="PANTHER" id="PTHR47174:SF3">
    <property type="entry name" value="BRIDGING INTEGRATOR 3"/>
    <property type="match status" value="1"/>
</dbReference>
<evidence type="ECO:0000256" key="3">
    <source>
        <dbReference type="ARBA" id="ARBA00023212"/>
    </source>
</evidence>
<evidence type="ECO:0000313" key="7">
    <source>
        <dbReference type="Proteomes" id="UP000193411"/>
    </source>
</evidence>
<proteinExistence type="predicted"/>
<dbReference type="InterPro" id="IPR004148">
    <property type="entry name" value="BAR_dom"/>
</dbReference>
<dbReference type="GO" id="GO:0043332">
    <property type="term" value="C:mating projection tip"/>
    <property type="evidence" value="ECO:0007669"/>
    <property type="project" value="TreeGrafter"/>
</dbReference>
<keyword evidence="3" id="KW-0206">Cytoskeleton</keyword>
<gene>
    <name evidence="6" type="ORF">BCR44DRAFT_70706</name>
</gene>
<dbReference type="GO" id="GO:0097320">
    <property type="term" value="P:plasma membrane tubulation"/>
    <property type="evidence" value="ECO:0007669"/>
    <property type="project" value="TreeGrafter"/>
</dbReference>
<dbReference type="GO" id="GO:0015629">
    <property type="term" value="C:actin cytoskeleton"/>
    <property type="evidence" value="ECO:0007669"/>
    <property type="project" value="TreeGrafter"/>
</dbReference>
<dbReference type="Proteomes" id="UP000193411">
    <property type="component" value="Unassembled WGS sequence"/>
</dbReference>
<dbReference type="GO" id="GO:0051666">
    <property type="term" value="P:actin cortical patch localization"/>
    <property type="evidence" value="ECO:0007669"/>
    <property type="project" value="InterPro"/>
</dbReference>
<keyword evidence="7" id="KW-1185">Reference proteome</keyword>
<dbReference type="SUPFAM" id="SSF103657">
    <property type="entry name" value="BAR/IMD domain-like"/>
    <property type="match status" value="1"/>
</dbReference>
<dbReference type="GO" id="GO:0031097">
    <property type="term" value="C:medial cortex"/>
    <property type="evidence" value="ECO:0007669"/>
    <property type="project" value="TreeGrafter"/>
</dbReference>
<organism evidence="6 7">
    <name type="scientific">Catenaria anguillulae PL171</name>
    <dbReference type="NCBI Taxonomy" id="765915"/>
    <lineage>
        <taxon>Eukaryota</taxon>
        <taxon>Fungi</taxon>
        <taxon>Fungi incertae sedis</taxon>
        <taxon>Blastocladiomycota</taxon>
        <taxon>Blastocladiomycetes</taxon>
        <taxon>Blastocladiales</taxon>
        <taxon>Catenariaceae</taxon>
        <taxon>Catenaria</taxon>
    </lineage>
</organism>
<keyword evidence="2" id="KW-0963">Cytoplasm</keyword>
<evidence type="ECO:0000256" key="4">
    <source>
        <dbReference type="SAM" id="MobiDB-lite"/>
    </source>
</evidence>
<dbReference type="AlphaFoldDB" id="A0A1Y2HYZ5"/>
<evidence type="ECO:0000256" key="2">
    <source>
        <dbReference type="ARBA" id="ARBA00022490"/>
    </source>
</evidence>
<dbReference type="EMBL" id="MCFL01000007">
    <property type="protein sequence ID" value="ORZ38951.1"/>
    <property type="molecule type" value="Genomic_DNA"/>
</dbReference>
<sequence length="336" mass="37883">MNRIEHPRSISGADVRSTFVPRPSEANPHDDAAPMQETTPYRHELVCQTLIHATTTPTACSLTHALYTLQYRKGFTKAVNRAGTSLLQTAGAIEKTTDRDFDDEERRFKSLEAKIDRLHRESKGYLDSLRALSLAQSRMAMTIDAFYDDAQPLSPAARQYKTVIDHLEDQVRTTVDTEYRTTVLDPLGRFVEYFPDYNEAIKKRGHKLLDFDAVRAKHRKLVEKPSDDPSRLPRAEEEVNEARRMFEALNVPLKDELPKVLALRTTYLEPTFEALVKLQYAYYSQALHALDGLQGQLVAAGVRADNPEQADRALEGVVEQTLAEMRGLGIVTGALV</sequence>
<dbReference type="PROSITE" id="PS51021">
    <property type="entry name" value="BAR"/>
    <property type="match status" value="1"/>
</dbReference>
<comment type="subcellular location">
    <subcellularLocation>
        <location evidence="1">Cytoplasm</location>
        <location evidence="1">Cytoskeleton</location>
    </subcellularLocation>
</comment>